<reference evidence="2 3" key="1">
    <citation type="submission" date="2018-04" db="EMBL/GenBank/DDBJ databases">
        <title>Sphingobacterium sp. M46 Genome.</title>
        <authorList>
            <person name="Cheng J."/>
            <person name="Li Y."/>
        </authorList>
    </citation>
    <scope>NUCLEOTIDE SEQUENCE [LARGE SCALE GENOMIC DNA]</scope>
    <source>
        <strain evidence="2 3">M46</strain>
    </source>
</reference>
<name>A0A363P0A9_9SPHI</name>
<gene>
    <name evidence="2" type="ORF">DCO56_06130</name>
</gene>
<keyword evidence="1" id="KW-0472">Membrane</keyword>
<dbReference type="RefSeq" id="WP_108632806.1">
    <property type="nucleotide sequence ID" value="NZ_DAMCKI010000041.1"/>
</dbReference>
<keyword evidence="3" id="KW-1185">Reference proteome</keyword>
<keyword evidence="1" id="KW-0812">Transmembrane</keyword>
<evidence type="ECO:0000256" key="1">
    <source>
        <dbReference type="SAM" id="Phobius"/>
    </source>
</evidence>
<dbReference type="EMBL" id="QCXX01000001">
    <property type="protein sequence ID" value="PUV26514.1"/>
    <property type="molecule type" value="Genomic_DNA"/>
</dbReference>
<feature type="transmembrane region" description="Helical" evidence="1">
    <location>
        <begin position="101"/>
        <end position="121"/>
    </location>
</feature>
<protein>
    <recommendedName>
        <fullName evidence="4">DUF3592 domain-containing protein</fullName>
    </recommendedName>
</protein>
<dbReference type="AlphaFoldDB" id="A0A363P0A9"/>
<sequence>MIIIRTFGVILLLLGLFLAYGLSKDSRLMLFGSKIKADVIGIDSVKNKRFGYVHYPILQFNYKQKQVRLVKDLSSINPKKVPTHMEVYYEEDIGISDGFTYIYAIFSIMSIIMIIFGIIAIRTKYPH</sequence>
<dbReference type="OrthoDB" id="711137at2"/>
<evidence type="ECO:0008006" key="4">
    <source>
        <dbReference type="Google" id="ProtNLM"/>
    </source>
</evidence>
<proteinExistence type="predicted"/>
<organism evidence="2 3">
    <name type="scientific">Sphingobacterium athyrii</name>
    <dbReference type="NCBI Taxonomy" id="2152717"/>
    <lineage>
        <taxon>Bacteria</taxon>
        <taxon>Pseudomonadati</taxon>
        <taxon>Bacteroidota</taxon>
        <taxon>Sphingobacteriia</taxon>
        <taxon>Sphingobacteriales</taxon>
        <taxon>Sphingobacteriaceae</taxon>
        <taxon>Sphingobacterium</taxon>
    </lineage>
</organism>
<evidence type="ECO:0000313" key="3">
    <source>
        <dbReference type="Proteomes" id="UP000250831"/>
    </source>
</evidence>
<keyword evidence="1" id="KW-1133">Transmembrane helix</keyword>
<accession>A0A363P0A9</accession>
<dbReference type="Proteomes" id="UP000250831">
    <property type="component" value="Unassembled WGS sequence"/>
</dbReference>
<comment type="caution">
    <text evidence="2">The sequence shown here is derived from an EMBL/GenBank/DDBJ whole genome shotgun (WGS) entry which is preliminary data.</text>
</comment>
<evidence type="ECO:0000313" key="2">
    <source>
        <dbReference type="EMBL" id="PUV26514.1"/>
    </source>
</evidence>